<evidence type="ECO:0000313" key="8">
    <source>
        <dbReference type="Proteomes" id="UP000694240"/>
    </source>
</evidence>
<evidence type="ECO:0000256" key="2">
    <source>
        <dbReference type="ARBA" id="ARBA00022771"/>
    </source>
</evidence>
<name>A0A8T1YY78_9BRAS</name>
<dbReference type="PANTHER" id="PTHR31973">
    <property type="entry name" value="POLYPROTEIN, PUTATIVE-RELATED"/>
    <property type="match status" value="1"/>
</dbReference>
<dbReference type="InterPro" id="IPR006564">
    <property type="entry name" value="Znf_PMZ"/>
</dbReference>
<feature type="region of interest" description="Disordered" evidence="5">
    <location>
        <begin position="133"/>
        <end position="169"/>
    </location>
</feature>
<feature type="compositionally biased region" description="Basic and acidic residues" evidence="5">
    <location>
        <begin position="375"/>
        <end position="388"/>
    </location>
</feature>
<comment type="caution">
    <text evidence="7">The sequence shown here is derived from an EMBL/GenBank/DDBJ whole genome shotgun (WGS) entry which is preliminary data.</text>
</comment>
<organism evidence="7 8">
    <name type="scientific">Arabidopsis thaliana x Arabidopsis arenosa</name>
    <dbReference type="NCBI Taxonomy" id="1240361"/>
    <lineage>
        <taxon>Eukaryota</taxon>
        <taxon>Viridiplantae</taxon>
        <taxon>Streptophyta</taxon>
        <taxon>Embryophyta</taxon>
        <taxon>Tracheophyta</taxon>
        <taxon>Spermatophyta</taxon>
        <taxon>Magnoliopsida</taxon>
        <taxon>eudicotyledons</taxon>
        <taxon>Gunneridae</taxon>
        <taxon>Pentapetalae</taxon>
        <taxon>rosids</taxon>
        <taxon>malvids</taxon>
        <taxon>Brassicales</taxon>
        <taxon>Brassicaceae</taxon>
        <taxon>Camelineae</taxon>
        <taxon>Arabidopsis</taxon>
    </lineage>
</organism>
<evidence type="ECO:0000256" key="3">
    <source>
        <dbReference type="ARBA" id="ARBA00022833"/>
    </source>
</evidence>
<dbReference type="Pfam" id="PF10551">
    <property type="entry name" value="MULE"/>
    <property type="match status" value="1"/>
</dbReference>
<dbReference type="GO" id="GO:0008270">
    <property type="term" value="F:zinc ion binding"/>
    <property type="evidence" value="ECO:0007669"/>
    <property type="project" value="UniProtKB-KW"/>
</dbReference>
<keyword evidence="3" id="KW-0862">Zinc</keyword>
<dbReference type="EMBL" id="JAEFBK010000011">
    <property type="protein sequence ID" value="KAG7551527.1"/>
    <property type="molecule type" value="Genomic_DNA"/>
</dbReference>
<dbReference type="Pfam" id="PF04434">
    <property type="entry name" value="SWIM"/>
    <property type="match status" value="1"/>
</dbReference>
<dbReference type="InterPro" id="IPR018289">
    <property type="entry name" value="MULE_transposase_dom"/>
</dbReference>
<dbReference type="InterPro" id="IPR007527">
    <property type="entry name" value="Znf_SWIM"/>
</dbReference>
<keyword evidence="8" id="KW-1185">Reference proteome</keyword>
<sequence length="1050" mass="114917">MADVVLVLAGDWECSDEGSWDFVIAKNCMCKCILIGQDMTYSKLKAQIVQEFEAMGRSVVGRMSYWVPGEMSMFTSARTPPVSIHNDAGLQTFLMVRAANPGLNLLVTLEPVWETDTVSEGERVSRPEKGMIRLADGTPSLNSEANEEDVTEEAEKHKGKEGEEDMGRGNDEMQIVSEAPMSFLDIGSVATKAPSTAIEPVVYERRTEIDLNALYDAELIAHIEMVEEQAREVQARRMSKGKDKIVYALNEDGDSMDTEECEAYVTDEEEEYDYNFWDNVIRKQQAAETGAEDFEKGETSNPVRLFPDPCSGYDRVAAAVVGLAGLATEGAEDDTVAAAVVGFAGLATGGAQDNTVAAAVVGVAGLATGGAEVHDVGDSGERGTEEIVKGSGGVTEGPHIGTDGVENGIVTGDQGAARGPEEEEALQATLANMYAEIIQAEIVPTHDCAPCFGDEFLQAHDVPDGVFDPANDAIFIGRIFRNKAEMQTALAIYAIMRFFNFKQTRSDKERLIVRCVDPACAWRVYGHTVGGTSETMQVKTAKLTHTCDVSTRAEYGKKASCKVIASVLQSKFSNGKLGPRAVDIPDIVLEDLRVSITYMKAWHAKEKAVAAARGSAEGSYKLLMAYIQKLKETNVGTVCNVLTTKAGTEKCKFKFLFLALGACIHAVQFMRKVVVIDATAIKGKFRGAMLTASCQDGNFQIMPVAFGVVDSENDVAWTWFFNQLVSILPDSADLVFVSDRHNSIYSALRTVYPLAKHGACAVHLYRNVKSRFKRQKGLPYLVSKAAYAYTVAEFRHRFQEIERRSPLCANYLRGIGISHWTRVYFQGKRYNIMSSNVAECLNAALAKALEFPIVSMLESIRMMVMRWFYCRRQKANNNASPVTPEVEKKLMEQLSDSAGLRVSPASTTIYQVNNSNGLSFTVDLERKTCSCKVFETLGIPCSHALAAARVGGVPIIRLVEEEYKSGGWINAYSLNVMPVPNVTEVDSGEASLNLGMLPPQSNNGPGRRRKRRIPSAGENQEPKRGRFAPKRCSRCLGTGHNRVTCKNPLP</sequence>
<protein>
    <submittedName>
        <fullName evidence="7">Transposase MuDR plant</fullName>
    </submittedName>
</protein>
<accession>A0A8T1YY78</accession>
<keyword evidence="2 4" id="KW-0863">Zinc-finger</keyword>
<dbReference type="Proteomes" id="UP000694240">
    <property type="component" value="Chromosome 11"/>
</dbReference>
<dbReference type="AlphaFoldDB" id="A0A8T1YY78"/>
<reference evidence="7 8" key="1">
    <citation type="submission" date="2020-12" db="EMBL/GenBank/DDBJ databases">
        <title>Concerted genomic and epigenomic changes stabilize Arabidopsis allopolyploids.</title>
        <authorList>
            <person name="Chen Z."/>
        </authorList>
    </citation>
    <scope>NUCLEOTIDE SEQUENCE [LARGE SCALE GENOMIC DNA]</scope>
    <source>
        <strain evidence="7">Allo738</strain>
        <tissue evidence="7">Leaf</tissue>
    </source>
</reference>
<keyword evidence="1" id="KW-0479">Metal-binding</keyword>
<feature type="compositionally biased region" description="Basic and acidic residues" evidence="5">
    <location>
        <begin position="153"/>
        <end position="169"/>
    </location>
</feature>
<dbReference type="SMART" id="SM00575">
    <property type="entry name" value="ZnF_PMZ"/>
    <property type="match status" value="1"/>
</dbReference>
<dbReference type="PANTHER" id="PTHR31973:SF187">
    <property type="entry name" value="MUTATOR TRANSPOSASE MUDRA PROTEIN"/>
    <property type="match status" value="1"/>
</dbReference>
<feature type="domain" description="SWIM-type" evidence="6">
    <location>
        <begin position="920"/>
        <end position="952"/>
    </location>
</feature>
<evidence type="ECO:0000313" key="7">
    <source>
        <dbReference type="EMBL" id="KAG7551527.1"/>
    </source>
</evidence>
<evidence type="ECO:0000259" key="6">
    <source>
        <dbReference type="PROSITE" id="PS50966"/>
    </source>
</evidence>
<dbReference type="InterPro" id="IPR004332">
    <property type="entry name" value="Transposase_MuDR"/>
</dbReference>
<evidence type="ECO:0000256" key="1">
    <source>
        <dbReference type="ARBA" id="ARBA00022723"/>
    </source>
</evidence>
<gene>
    <name evidence="7" type="ORF">ISN45_Aa06g021940</name>
</gene>
<dbReference type="Pfam" id="PF03108">
    <property type="entry name" value="DBD_Tnp_Mut"/>
    <property type="match status" value="1"/>
</dbReference>
<proteinExistence type="predicted"/>
<evidence type="ECO:0000256" key="4">
    <source>
        <dbReference type="PROSITE-ProRule" id="PRU00325"/>
    </source>
</evidence>
<evidence type="ECO:0000256" key="5">
    <source>
        <dbReference type="SAM" id="MobiDB-lite"/>
    </source>
</evidence>
<feature type="region of interest" description="Disordered" evidence="5">
    <location>
        <begin position="994"/>
        <end position="1030"/>
    </location>
</feature>
<dbReference type="PROSITE" id="PS50966">
    <property type="entry name" value="ZF_SWIM"/>
    <property type="match status" value="1"/>
</dbReference>
<feature type="region of interest" description="Disordered" evidence="5">
    <location>
        <begin position="375"/>
        <end position="409"/>
    </location>
</feature>